<dbReference type="PROSITE" id="PS50297">
    <property type="entry name" value="ANK_REP_REGION"/>
    <property type="match status" value="1"/>
</dbReference>
<dbReference type="InterPro" id="IPR002110">
    <property type="entry name" value="Ankyrin_rpt"/>
</dbReference>
<feature type="region of interest" description="Disordered" evidence="4">
    <location>
        <begin position="114"/>
        <end position="142"/>
    </location>
</feature>
<evidence type="ECO:0000256" key="5">
    <source>
        <dbReference type="SAM" id="Phobius"/>
    </source>
</evidence>
<dbReference type="EMBL" id="NISI01000001">
    <property type="protein sequence ID" value="OWR05336.1"/>
    <property type="molecule type" value="Genomic_DNA"/>
</dbReference>
<evidence type="ECO:0000256" key="1">
    <source>
        <dbReference type="ARBA" id="ARBA00022737"/>
    </source>
</evidence>
<proteinExistence type="predicted"/>
<feature type="transmembrane region" description="Helical" evidence="5">
    <location>
        <begin position="57"/>
        <end position="75"/>
    </location>
</feature>
<evidence type="ECO:0000256" key="2">
    <source>
        <dbReference type="ARBA" id="ARBA00023043"/>
    </source>
</evidence>
<dbReference type="Gene3D" id="1.25.40.20">
    <property type="entry name" value="Ankyrin repeat-containing domain"/>
    <property type="match status" value="1"/>
</dbReference>
<keyword evidence="7" id="KW-1185">Reference proteome</keyword>
<evidence type="ECO:0000256" key="3">
    <source>
        <dbReference type="PROSITE-ProRule" id="PRU00023"/>
    </source>
</evidence>
<dbReference type="AlphaFoldDB" id="A0A254NBK0"/>
<dbReference type="InterPro" id="IPR036770">
    <property type="entry name" value="Ankyrin_rpt-contain_sf"/>
</dbReference>
<gene>
    <name evidence="6" type="ORF">CDO81_02405</name>
</gene>
<dbReference type="SMART" id="SM00248">
    <property type="entry name" value="ANK"/>
    <property type="match status" value="2"/>
</dbReference>
<dbReference type="PROSITE" id="PS50088">
    <property type="entry name" value="ANK_REPEAT"/>
    <property type="match status" value="1"/>
</dbReference>
<comment type="caution">
    <text evidence="6">The sequence shown here is derived from an EMBL/GenBank/DDBJ whole genome shotgun (WGS) entry which is preliminary data.</text>
</comment>
<keyword evidence="2 3" id="KW-0040">ANK repeat</keyword>
<dbReference type="SUPFAM" id="SSF48403">
    <property type="entry name" value="Ankyrin repeat"/>
    <property type="match status" value="1"/>
</dbReference>
<keyword evidence="5" id="KW-1133">Transmembrane helix</keyword>
<keyword evidence="1" id="KW-0677">Repeat</keyword>
<dbReference type="GO" id="GO:0085020">
    <property type="term" value="P:protein K6-linked ubiquitination"/>
    <property type="evidence" value="ECO:0007669"/>
    <property type="project" value="TreeGrafter"/>
</dbReference>
<name>A0A254NBK0_9BURK</name>
<reference evidence="6 7" key="1">
    <citation type="journal article" date="2007" name="Int. J. Syst. Evol. Microbiol.">
        <title>Description of Pelomonas aquatica sp. nov. and Pelomonas puraquae sp. nov., isolated from industrial and haemodialysis water.</title>
        <authorList>
            <person name="Gomila M."/>
            <person name="Bowien B."/>
            <person name="Falsen E."/>
            <person name="Moore E.R."/>
            <person name="Lalucat J."/>
        </authorList>
    </citation>
    <scope>NUCLEOTIDE SEQUENCE [LARGE SCALE GENOMIC DNA]</scope>
    <source>
        <strain evidence="6 7">CCUG 52769</strain>
    </source>
</reference>
<evidence type="ECO:0000313" key="6">
    <source>
        <dbReference type="EMBL" id="OWR05336.1"/>
    </source>
</evidence>
<dbReference type="PANTHER" id="PTHR24171">
    <property type="entry name" value="ANKYRIN REPEAT DOMAIN-CONTAINING PROTEIN 39-RELATED"/>
    <property type="match status" value="1"/>
</dbReference>
<keyword evidence="5" id="KW-0812">Transmembrane</keyword>
<dbReference type="Proteomes" id="UP000197446">
    <property type="component" value="Unassembled WGS sequence"/>
</dbReference>
<dbReference type="PANTHER" id="PTHR24171:SF8">
    <property type="entry name" value="BRCA1-ASSOCIATED RING DOMAIN PROTEIN 1"/>
    <property type="match status" value="1"/>
</dbReference>
<dbReference type="Pfam" id="PF12796">
    <property type="entry name" value="Ank_2"/>
    <property type="match status" value="1"/>
</dbReference>
<organism evidence="6 7">
    <name type="scientific">Roseateles puraquae</name>
    <dbReference type="NCBI Taxonomy" id="431059"/>
    <lineage>
        <taxon>Bacteria</taxon>
        <taxon>Pseudomonadati</taxon>
        <taxon>Pseudomonadota</taxon>
        <taxon>Betaproteobacteria</taxon>
        <taxon>Burkholderiales</taxon>
        <taxon>Sphaerotilaceae</taxon>
        <taxon>Roseateles</taxon>
    </lineage>
</organism>
<evidence type="ECO:0000313" key="7">
    <source>
        <dbReference type="Proteomes" id="UP000197446"/>
    </source>
</evidence>
<sequence>MDERAEAAYREALLADDAGRDARRARLMAALPRPDAAAPSVVAPNVLANAATPWASTWVWALVATGLMLTVLVVLKGRGTGASSGPDPRLVAGASAPAASAAPSAVVVAQAERTEAPPVAARRDRPVAAAKAAPRRDQPARTAPAAPVVIADAAPPPAGGLVASAETPTAAAPAAPVTSAPAAPAAVLPAPLAERSNAWHARAKASSFANSLAASPAIPEAAGSDVQPGPAALLEAITRGDITGVRAAVQAGVSVHARDPQGRTALMLAARGGSRALVALLLAEGARPADRDAKGWRAVDHALDQGHADLLDLLPPG</sequence>
<evidence type="ECO:0000256" key="4">
    <source>
        <dbReference type="SAM" id="MobiDB-lite"/>
    </source>
</evidence>
<accession>A0A254NBK0</accession>
<dbReference type="GO" id="GO:0004842">
    <property type="term" value="F:ubiquitin-protein transferase activity"/>
    <property type="evidence" value="ECO:0007669"/>
    <property type="project" value="TreeGrafter"/>
</dbReference>
<protein>
    <submittedName>
        <fullName evidence="6">Uncharacterized protein</fullName>
    </submittedName>
</protein>
<feature type="repeat" description="ANK" evidence="3">
    <location>
        <begin position="261"/>
        <end position="293"/>
    </location>
</feature>
<keyword evidence="5" id="KW-0472">Membrane</keyword>